<dbReference type="GeneID" id="95978191"/>
<dbReference type="PANTHER" id="PTHR13056">
    <property type="entry name" value="VACUOLAR FUSION PROTEIN CCZ1 HOMOLOG-RELATED"/>
    <property type="match status" value="1"/>
</dbReference>
<feature type="region of interest" description="Disordered" evidence="2">
    <location>
        <begin position="264"/>
        <end position="283"/>
    </location>
</feature>
<feature type="region of interest" description="Disordered" evidence="2">
    <location>
        <begin position="487"/>
        <end position="531"/>
    </location>
</feature>
<dbReference type="Proteomes" id="UP001562354">
    <property type="component" value="Unassembled WGS sequence"/>
</dbReference>
<dbReference type="RefSeq" id="XP_069196558.1">
    <property type="nucleotide sequence ID" value="XM_069344143.1"/>
</dbReference>
<proteinExistence type="inferred from homology"/>
<dbReference type="Pfam" id="PF19031">
    <property type="entry name" value="Intu_longin_1"/>
    <property type="match status" value="1"/>
</dbReference>
<evidence type="ECO:0000256" key="2">
    <source>
        <dbReference type="SAM" id="MobiDB-lite"/>
    </source>
</evidence>
<reference evidence="4 5" key="1">
    <citation type="submission" date="2024-07" db="EMBL/GenBank/DDBJ databases">
        <title>Draft sequence of the Neodothiora populina.</title>
        <authorList>
            <person name="Drown D.D."/>
            <person name="Schuette U.S."/>
            <person name="Buechlein A.B."/>
            <person name="Rusch D.R."/>
            <person name="Winton L.W."/>
            <person name="Adams G.A."/>
        </authorList>
    </citation>
    <scope>NUCLEOTIDE SEQUENCE [LARGE SCALE GENOMIC DNA]</scope>
    <source>
        <strain evidence="4 5">CPC 39397</strain>
    </source>
</reference>
<gene>
    <name evidence="4" type="ORF">AAFC00_004491</name>
</gene>
<feature type="compositionally biased region" description="Low complexity" evidence="2">
    <location>
        <begin position="868"/>
        <end position="888"/>
    </location>
</feature>
<feature type="compositionally biased region" description="Low complexity" evidence="2">
    <location>
        <begin position="502"/>
        <end position="513"/>
    </location>
</feature>
<evidence type="ECO:0000313" key="5">
    <source>
        <dbReference type="Proteomes" id="UP001562354"/>
    </source>
</evidence>
<protein>
    <recommendedName>
        <fullName evidence="3">CCZ1/INTU/HSP4 first Longin domain-containing protein</fullName>
    </recommendedName>
</protein>
<feature type="region of interest" description="Disordered" evidence="2">
    <location>
        <begin position="340"/>
        <end position="467"/>
    </location>
</feature>
<dbReference type="InterPro" id="IPR043987">
    <property type="entry name" value="CCZ1/INTU/HSP4_longin_1"/>
</dbReference>
<feature type="domain" description="CCZ1/INTU/HSP4 first Longin" evidence="3">
    <location>
        <begin position="16"/>
        <end position="174"/>
    </location>
</feature>
<feature type="region of interest" description="Disordered" evidence="2">
    <location>
        <begin position="49"/>
        <end position="70"/>
    </location>
</feature>
<keyword evidence="5" id="KW-1185">Reference proteome</keyword>
<feature type="region of interest" description="Disordered" evidence="2">
    <location>
        <begin position="937"/>
        <end position="968"/>
    </location>
</feature>
<sequence length="989" mass="107532">MRQEQWEGNIIPAQLAFFAIYSPPLGLTDETFKEQVVFYYSREAREAKLHKKKTGAGSSEDEEHAAREERNEQLRQVGLAQGMVDFARSFSNGEAVDSVDSEKSRIIMHELEKGWWMLASIDLTRLGTPATGVTKGQKEPPRAKVEYSSREVSPAPLLLQQVLTAYRTLLLHHGPRLSDLYVRSTRDKFCNIIDRYWTRFCRNWDVLLHGNPAVEAFGGIKLAAGGELGVGVGEEEWGSGEREVLEDLIRQTEGLVDLTVSRFGQAAPPEPDNAADNPSGETISEAASGFPWLGCGHLPAASDGVIFGGSGAITRASLRDVSEWVQQIYTYGEYAYGVKDNPQRQRRKRRRRAQGPVVDDDQDANLGPTDLKKLAAETNLKQQQQQDRSDEKPAGEPSIILPHDPRPQVHDRVASHDHATGQSSPQIASHPGIPPPIVTAAEESLNAASSAADAPRKVSDDRREAPSRFGVSDKWVKYLTLGLSTYAGGDAQSKSRPEAPRRTSSSSSRTLRAPRSKSNVRQSKEPDIPEDVEESAMAMLDPAPDGFELSSKIATQRYLENKGHYLIGYKGDLDSMHTDDDGASAASVPVEDGGERNILRVLQIELKPSPQQQSEDAEGEELGDFYKEDSSAPENEATKNHQRLRVLVYVHRPFIYTFLFEQRTGSLQLSSFYKSIHNHLRPLHKPLLRSTSLQQVAQRIAEAHYNSSQEKPDDQSQSTPNLISRFPVFDLVFDPLKLTTHTSIPNIPDPGTPAAEGITTSSPSSSSSSSTNYATTSTGYSGPPNWTRLEAINVHSAILNTLSSTSSKERDRLERERTSKTSRGWWIVWMRIPSTPAADSDGEEGAVARGRDRYEDCRTAFLVRKASDGSSTSASSAGGLSTLGGLTSRKTSRHGLRGASVDSGRAGYASRVSSGMGSMFGFGLGFGGASTSFASAAAGNNSNSPTTTTAAAAAAASESGGVMEEGSGPGWGLGIDARKYVEGLLSLNR</sequence>
<evidence type="ECO:0000313" key="4">
    <source>
        <dbReference type="EMBL" id="KAL1296876.1"/>
    </source>
</evidence>
<organism evidence="4 5">
    <name type="scientific">Neodothiora populina</name>
    <dbReference type="NCBI Taxonomy" id="2781224"/>
    <lineage>
        <taxon>Eukaryota</taxon>
        <taxon>Fungi</taxon>
        <taxon>Dikarya</taxon>
        <taxon>Ascomycota</taxon>
        <taxon>Pezizomycotina</taxon>
        <taxon>Dothideomycetes</taxon>
        <taxon>Dothideomycetidae</taxon>
        <taxon>Dothideales</taxon>
        <taxon>Dothioraceae</taxon>
        <taxon>Neodothiora</taxon>
    </lineage>
</organism>
<feature type="compositionally biased region" description="Low complexity" evidence="2">
    <location>
        <begin position="759"/>
        <end position="781"/>
    </location>
</feature>
<feature type="compositionally biased region" description="Basic and acidic residues" evidence="2">
    <location>
        <begin position="454"/>
        <end position="466"/>
    </location>
</feature>
<evidence type="ECO:0000256" key="1">
    <source>
        <dbReference type="ARBA" id="ARBA00005352"/>
    </source>
</evidence>
<feature type="region of interest" description="Disordered" evidence="2">
    <location>
        <begin position="742"/>
        <end position="784"/>
    </location>
</feature>
<feature type="compositionally biased region" description="Basic residues" evidence="2">
    <location>
        <begin position="344"/>
        <end position="353"/>
    </location>
</feature>
<comment type="similarity">
    <text evidence="1">Belongs to the CCZ1 family.</text>
</comment>
<dbReference type="InterPro" id="IPR013176">
    <property type="entry name" value="Ccz1"/>
</dbReference>
<feature type="region of interest" description="Disordered" evidence="2">
    <location>
        <begin position="868"/>
        <end position="903"/>
    </location>
</feature>
<feature type="compositionally biased region" description="Low complexity" evidence="2">
    <location>
        <begin position="937"/>
        <end position="966"/>
    </location>
</feature>
<feature type="compositionally biased region" description="Low complexity" evidence="2">
    <location>
        <begin position="440"/>
        <end position="453"/>
    </location>
</feature>
<comment type="caution">
    <text evidence="4">The sequence shown here is derived from an EMBL/GenBank/DDBJ whole genome shotgun (WGS) entry which is preliminary data.</text>
</comment>
<dbReference type="PANTHER" id="PTHR13056:SF0">
    <property type="entry name" value="VACUOLAR FUSION PROTEIN CCZ1 HOMOLOG-RELATED"/>
    <property type="match status" value="1"/>
</dbReference>
<dbReference type="EMBL" id="JBFMKM010000016">
    <property type="protein sequence ID" value="KAL1296876.1"/>
    <property type="molecule type" value="Genomic_DNA"/>
</dbReference>
<name>A0ABR3P2I4_9PEZI</name>
<accession>A0ABR3P2I4</accession>
<evidence type="ECO:0000259" key="3">
    <source>
        <dbReference type="Pfam" id="PF19031"/>
    </source>
</evidence>
<feature type="compositionally biased region" description="Basic and acidic residues" evidence="2">
    <location>
        <begin position="403"/>
        <end position="419"/>
    </location>
</feature>
<feature type="region of interest" description="Disordered" evidence="2">
    <location>
        <begin position="606"/>
        <end position="638"/>
    </location>
</feature>